<dbReference type="Proteomes" id="UP000419138">
    <property type="component" value="Unassembled WGS sequence"/>
</dbReference>
<dbReference type="AlphaFoldDB" id="A0A646KKD0"/>
<proteinExistence type="predicted"/>
<feature type="region of interest" description="Disordered" evidence="1">
    <location>
        <begin position="90"/>
        <end position="110"/>
    </location>
</feature>
<accession>A0A646KKD0</accession>
<comment type="caution">
    <text evidence="2">The sequence shown here is derived from an EMBL/GenBank/DDBJ whole genome shotgun (WGS) entry which is preliminary data.</text>
</comment>
<evidence type="ECO:0000313" key="2">
    <source>
        <dbReference type="EMBL" id="MQT02749.1"/>
    </source>
</evidence>
<organism evidence="2 3">
    <name type="scientific">Streptomyces jumonjinensis</name>
    <dbReference type="NCBI Taxonomy" id="1945"/>
    <lineage>
        <taxon>Bacteria</taxon>
        <taxon>Bacillati</taxon>
        <taxon>Actinomycetota</taxon>
        <taxon>Actinomycetes</taxon>
        <taxon>Kitasatosporales</taxon>
        <taxon>Streptomycetaceae</taxon>
        <taxon>Streptomyces</taxon>
    </lineage>
</organism>
<reference evidence="2 3" key="1">
    <citation type="submission" date="2019-05" db="EMBL/GenBank/DDBJ databases">
        <title>Comparative genomics and metabolomics analyses of clavulanic acid producing Streptomyces species provides insight into specialized metabolism and evolution of beta-lactam biosynthetic gene clusters.</title>
        <authorList>
            <person name="Moore M.A."/>
            <person name="Cruz-Morales P."/>
            <person name="Barona Gomez F."/>
            <person name="Kapil T."/>
        </authorList>
    </citation>
    <scope>NUCLEOTIDE SEQUENCE [LARGE SCALE GENOMIC DNA]</scope>
    <source>
        <strain evidence="2 3">NRRL 5741</strain>
    </source>
</reference>
<keyword evidence="3" id="KW-1185">Reference proteome</keyword>
<evidence type="ECO:0000313" key="3">
    <source>
        <dbReference type="Proteomes" id="UP000419138"/>
    </source>
</evidence>
<sequence>MRDVKHRAVDGIGRVRTVILLLQDGCFARVRLDWGQQEPGVFVTSVVTHEPVAADFVADRFAGARLNDGWIAELEKDVARVLVDCERGPAPRSRVPAHLHSARRANQLPR</sequence>
<gene>
    <name evidence="2" type="ORF">FF041_21905</name>
</gene>
<evidence type="ECO:0000256" key="1">
    <source>
        <dbReference type="SAM" id="MobiDB-lite"/>
    </source>
</evidence>
<protein>
    <submittedName>
        <fullName evidence="2">Uncharacterized protein</fullName>
    </submittedName>
</protein>
<name>A0A646KKD0_STRJU</name>
<dbReference type="RefSeq" id="WP_153524331.1">
    <property type="nucleotide sequence ID" value="NZ_VCLA01000157.1"/>
</dbReference>
<dbReference type="EMBL" id="VCLA01000157">
    <property type="protein sequence ID" value="MQT02749.1"/>
    <property type="molecule type" value="Genomic_DNA"/>
</dbReference>